<dbReference type="Gene3D" id="3.20.20.70">
    <property type="entry name" value="Aldolase class I"/>
    <property type="match status" value="1"/>
</dbReference>
<dbReference type="InterPro" id="IPR013785">
    <property type="entry name" value="Aldolase_TIM"/>
</dbReference>
<dbReference type="PROSITE" id="PS51440">
    <property type="entry name" value="TIM_2"/>
    <property type="match status" value="1"/>
</dbReference>
<keyword evidence="1 2" id="KW-0413">Isomerase</keyword>
<accession>A0A2H0WAR3</accession>
<name>A0A2H0WAR3_9BACT</name>
<proteinExistence type="predicted"/>
<dbReference type="Pfam" id="PF00121">
    <property type="entry name" value="TIM"/>
    <property type="match status" value="1"/>
</dbReference>
<dbReference type="SUPFAM" id="SSF51351">
    <property type="entry name" value="Triosephosphate isomerase (TIM)"/>
    <property type="match status" value="1"/>
</dbReference>
<dbReference type="InterPro" id="IPR035990">
    <property type="entry name" value="TIM_sf"/>
</dbReference>
<sequence length="217" mass="23691">MIVLNFKTYSESTGDKALKLAQICKEVADQTGVPIIIGLQAVDIFRVSRSVSLPVFGQHLDPFEPGRNTGFIMAQSLKRAGASGVFLNHSEHPYKNLSLLEKGIKAAKENGLKTLVFTKDLEEAQKIDQFKPDYLALEEPSLVSSGKAMVEFPKLLEMLKNFSQEIEAIPLIGAGVSNKKDVLASLKFGLKGVVLSSAFVKSSDPKVFLESLVTCFK</sequence>
<reference evidence="3" key="1">
    <citation type="submission" date="2017-09" db="EMBL/GenBank/DDBJ databases">
        <title>Depth-based differentiation of microbial function through sediment-hosted aquifers and enrichment of novel symbionts in the deep terrestrial subsurface.</title>
        <authorList>
            <person name="Probst A.J."/>
            <person name="Ladd B."/>
            <person name="Jarett J.K."/>
            <person name="Geller-Mcgrath D.E."/>
            <person name="Sieber C.M.K."/>
            <person name="Emerson J.B."/>
            <person name="Anantharaman K."/>
            <person name="Thomas B.C."/>
            <person name="Malmstrom R."/>
            <person name="Stieglmeier M."/>
            <person name="Klingl A."/>
            <person name="Woyke T."/>
            <person name="Ryan C.M."/>
            <person name="Banfield J.F."/>
        </authorList>
    </citation>
    <scope>NUCLEOTIDE SEQUENCE [LARGE SCALE GENOMIC DNA]</scope>
</reference>
<evidence type="ECO:0000313" key="2">
    <source>
        <dbReference type="EMBL" id="PIS08998.1"/>
    </source>
</evidence>
<dbReference type="NCBIfam" id="NF003302">
    <property type="entry name" value="PRK04302.1"/>
    <property type="match status" value="1"/>
</dbReference>
<dbReference type="GO" id="GO:0004807">
    <property type="term" value="F:triose-phosphate isomerase activity"/>
    <property type="evidence" value="ECO:0007669"/>
    <property type="project" value="InterPro"/>
</dbReference>
<dbReference type="EMBL" id="PEZT01000023">
    <property type="protein sequence ID" value="PIS08998.1"/>
    <property type="molecule type" value="Genomic_DNA"/>
</dbReference>
<evidence type="ECO:0000256" key="1">
    <source>
        <dbReference type="ARBA" id="ARBA00023235"/>
    </source>
</evidence>
<dbReference type="Proteomes" id="UP000230093">
    <property type="component" value="Unassembled WGS sequence"/>
</dbReference>
<protein>
    <submittedName>
        <fullName evidence="2">Triose-phosphate isomerase</fullName>
    </submittedName>
</protein>
<dbReference type="InterPro" id="IPR000652">
    <property type="entry name" value="Triosephosphate_isomerase"/>
</dbReference>
<organism evidence="2 3">
    <name type="scientific">Candidatus Beckwithbacteria bacterium CG10_big_fil_rev_8_21_14_0_10_34_10</name>
    <dbReference type="NCBI Taxonomy" id="1974495"/>
    <lineage>
        <taxon>Bacteria</taxon>
        <taxon>Candidatus Beckwithiibacteriota</taxon>
    </lineage>
</organism>
<gene>
    <name evidence="2" type="ORF">COT75_04010</name>
</gene>
<evidence type="ECO:0000313" key="3">
    <source>
        <dbReference type="Proteomes" id="UP000230093"/>
    </source>
</evidence>
<dbReference type="AlphaFoldDB" id="A0A2H0WAR3"/>
<comment type="caution">
    <text evidence="2">The sequence shown here is derived from an EMBL/GenBank/DDBJ whole genome shotgun (WGS) entry which is preliminary data.</text>
</comment>